<keyword evidence="2" id="KW-1185">Reference proteome</keyword>
<organism evidence="1 2">
    <name type="scientific">Chaetoceros tenuissimus</name>
    <dbReference type="NCBI Taxonomy" id="426638"/>
    <lineage>
        <taxon>Eukaryota</taxon>
        <taxon>Sar</taxon>
        <taxon>Stramenopiles</taxon>
        <taxon>Ochrophyta</taxon>
        <taxon>Bacillariophyta</taxon>
        <taxon>Coscinodiscophyceae</taxon>
        <taxon>Chaetocerotophycidae</taxon>
        <taxon>Chaetocerotales</taxon>
        <taxon>Chaetocerotaceae</taxon>
        <taxon>Chaetoceros</taxon>
    </lineage>
</organism>
<accession>A0AAD3HAB2</accession>
<comment type="caution">
    <text evidence="1">The sequence shown here is derived from an EMBL/GenBank/DDBJ whole genome shotgun (WGS) entry which is preliminary data.</text>
</comment>
<sequence>MRNSADVVTQKASTIEYQYTLFEDDAPGIAGGLPLSHSKGCQAIDYLAKQSVNDGYENGGHTYIIEHLKEVKAAYDNDGRGDLKIAYRFAEGLFAIVKFGRCWSD</sequence>
<proteinExistence type="predicted"/>
<gene>
    <name evidence="1" type="ORF">CTEN210_12923</name>
</gene>
<reference evidence="1 2" key="1">
    <citation type="journal article" date="2021" name="Sci. Rep.">
        <title>The genome of the diatom Chaetoceros tenuissimus carries an ancient integrated fragment of an extant virus.</title>
        <authorList>
            <person name="Hongo Y."/>
            <person name="Kimura K."/>
            <person name="Takaki Y."/>
            <person name="Yoshida Y."/>
            <person name="Baba S."/>
            <person name="Kobayashi G."/>
            <person name="Nagasaki K."/>
            <person name="Hano T."/>
            <person name="Tomaru Y."/>
        </authorList>
    </citation>
    <scope>NUCLEOTIDE SEQUENCE [LARGE SCALE GENOMIC DNA]</scope>
    <source>
        <strain evidence="1 2">NIES-3715</strain>
    </source>
</reference>
<dbReference type="AlphaFoldDB" id="A0AAD3HAB2"/>
<name>A0AAD3HAB2_9STRA</name>
<dbReference type="EMBL" id="BLLK01000052">
    <property type="protein sequence ID" value="GFH56447.1"/>
    <property type="molecule type" value="Genomic_DNA"/>
</dbReference>
<evidence type="ECO:0000313" key="1">
    <source>
        <dbReference type="EMBL" id="GFH56447.1"/>
    </source>
</evidence>
<protein>
    <submittedName>
        <fullName evidence="1">Uncharacterized protein</fullName>
    </submittedName>
</protein>
<dbReference type="Proteomes" id="UP001054902">
    <property type="component" value="Unassembled WGS sequence"/>
</dbReference>
<evidence type="ECO:0000313" key="2">
    <source>
        <dbReference type="Proteomes" id="UP001054902"/>
    </source>
</evidence>